<evidence type="ECO:0000256" key="3">
    <source>
        <dbReference type="ARBA" id="ARBA00022475"/>
    </source>
</evidence>
<feature type="transmembrane region" description="Helical" evidence="8">
    <location>
        <begin position="15"/>
        <end position="35"/>
    </location>
</feature>
<dbReference type="InterPro" id="IPR003838">
    <property type="entry name" value="ABC3_permease_C"/>
</dbReference>
<evidence type="ECO:0000313" key="11">
    <source>
        <dbReference type="EMBL" id="WCZ33419.1"/>
    </source>
</evidence>
<organism evidence="11 12">
    <name type="scientific">Corynebacterium massiliense DSM 45435</name>
    <dbReference type="NCBI Taxonomy" id="1121364"/>
    <lineage>
        <taxon>Bacteria</taxon>
        <taxon>Bacillati</taxon>
        <taxon>Actinomycetota</taxon>
        <taxon>Actinomycetes</taxon>
        <taxon>Mycobacteriales</taxon>
        <taxon>Corynebacteriaceae</taxon>
        <taxon>Corynebacterium</taxon>
    </lineage>
</organism>
<feature type="transmembrane region" description="Helical" evidence="8">
    <location>
        <begin position="307"/>
        <end position="330"/>
    </location>
</feature>
<keyword evidence="12" id="KW-1185">Reference proteome</keyword>
<dbReference type="PANTHER" id="PTHR43738">
    <property type="entry name" value="ABC TRANSPORTER, MEMBRANE PROTEIN"/>
    <property type="match status" value="1"/>
</dbReference>
<reference evidence="11 12" key="1">
    <citation type="submission" date="2020-10" db="EMBL/GenBank/DDBJ databases">
        <title>Complete genome sequence of Corynebacterium massiliense DSM 45435, type strain of Corynebacterium massiliense.</title>
        <authorList>
            <person name="Busche T."/>
            <person name="Kalinowski J."/>
            <person name="Ruckert C."/>
        </authorList>
    </citation>
    <scope>NUCLEOTIDE SEQUENCE [LARGE SCALE GENOMIC DNA]</scope>
    <source>
        <strain evidence="11 12">DSM 45435</strain>
    </source>
</reference>
<comment type="subcellular location">
    <subcellularLocation>
        <location evidence="1">Cell membrane</location>
        <topology evidence="1">Multi-pass membrane protein</topology>
    </subcellularLocation>
</comment>
<keyword evidence="2" id="KW-0813">Transport</keyword>
<feature type="transmembrane region" description="Helical" evidence="8">
    <location>
        <begin position="231"/>
        <end position="250"/>
    </location>
</feature>
<evidence type="ECO:0000256" key="7">
    <source>
        <dbReference type="ARBA" id="ARBA00038076"/>
    </source>
</evidence>
<feature type="domain" description="MacB-like periplasmic core" evidence="10">
    <location>
        <begin position="24"/>
        <end position="201"/>
    </location>
</feature>
<evidence type="ECO:0000259" key="9">
    <source>
        <dbReference type="Pfam" id="PF02687"/>
    </source>
</evidence>
<evidence type="ECO:0000256" key="6">
    <source>
        <dbReference type="ARBA" id="ARBA00023136"/>
    </source>
</evidence>
<feature type="domain" description="ABC3 transporter permease C-terminal" evidence="9">
    <location>
        <begin position="232"/>
        <end position="339"/>
    </location>
</feature>
<dbReference type="Pfam" id="PF12704">
    <property type="entry name" value="MacB_PCD"/>
    <property type="match status" value="1"/>
</dbReference>
<keyword evidence="4 8" id="KW-0812">Transmembrane</keyword>
<evidence type="ECO:0000259" key="10">
    <source>
        <dbReference type="Pfam" id="PF12704"/>
    </source>
</evidence>
<name>A0ABY7UBX2_9CORY</name>
<dbReference type="Pfam" id="PF02687">
    <property type="entry name" value="FtsX"/>
    <property type="match status" value="1"/>
</dbReference>
<gene>
    <name evidence="11" type="ORF">CMASS_10055</name>
</gene>
<evidence type="ECO:0000256" key="4">
    <source>
        <dbReference type="ARBA" id="ARBA00022692"/>
    </source>
</evidence>
<evidence type="ECO:0000256" key="8">
    <source>
        <dbReference type="SAM" id="Phobius"/>
    </source>
</evidence>
<keyword evidence="3" id="KW-1003">Cell membrane</keyword>
<dbReference type="InterPro" id="IPR025857">
    <property type="entry name" value="MacB_PCD"/>
</dbReference>
<protein>
    <submittedName>
        <fullName evidence="11">FtsX-like permease family protein</fullName>
    </submittedName>
</protein>
<feature type="transmembrane region" description="Helical" evidence="8">
    <location>
        <begin position="277"/>
        <end position="301"/>
    </location>
</feature>
<evidence type="ECO:0000256" key="1">
    <source>
        <dbReference type="ARBA" id="ARBA00004651"/>
    </source>
</evidence>
<dbReference type="RefSeq" id="WP_022863322.1">
    <property type="nucleotide sequence ID" value="NZ_ATVG01000009.1"/>
</dbReference>
<sequence length="347" mass="35519">MFLSLRDIAYARGRFALMTGVVGLITLLLVMLSGLTGGLGKQNTSGLEALSPDRYIFTSEKPSFTESAVTADDLQSWNDVDVTPLGVGQTRLEGDTATSVGVFGLPAQTAIPDSDATVPDQGLVVSQAVADDAGADVGSTVELGGTQQKVVGVVPDLEYSHSPLVWASTATWQAATHAPDGTVGTVMLANGDADWDALADQRGDVAATTSKAFDGLEAYKSEQGSLLTMQGFLYAISALVTVAFLTVWTIQRTRDLSILRALGASGSYLRRDALGQAAIVVGVGALGGALAGWGLGALAAGTVPFDLSVVTVVAPAVGIWALGMAGAWLATRHVAQTDPLLALGGNA</sequence>
<keyword evidence="5 8" id="KW-1133">Transmembrane helix</keyword>
<dbReference type="Proteomes" id="UP001220064">
    <property type="component" value="Chromosome"/>
</dbReference>
<comment type="similarity">
    <text evidence="7">Belongs to the ABC-4 integral membrane protein family.</text>
</comment>
<keyword evidence="6 8" id="KW-0472">Membrane</keyword>
<dbReference type="PANTHER" id="PTHR43738:SF1">
    <property type="entry name" value="HEMIN TRANSPORT SYSTEM PERMEASE PROTEIN HRTB-RELATED"/>
    <property type="match status" value="1"/>
</dbReference>
<proteinExistence type="inferred from homology"/>
<evidence type="ECO:0000256" key="5">
    <source>
        <dbReference type="ARBA" id="ARBA00022989"/>
    </source>
</evidence>
<evidence type="ECO:0000313" key="12">
    <source>
        <dbReference type="Proteomes" id="UP001220064"/>
    </source>
</evidence>
<accession>A0ABY7UBX2</accession>
<dbReference type="EMBL" id="CP063189">
    <property type="protein sequence ID" value="WCZ33419.1"/>
    <property type="molecule type" value="Genomic_DNA"/>
</dbReference>
<evidence type="ECO:0000256" key="2">
    <source>
        <dbReference type="ARBA" id="ARBA00022448"/>
    </source>
</evidence>
<dbReference type="InterPro" id="IPR051125">
    <property type="entry name" value="ABC-4/HrtB_transporter"/>
</dbReference>